<feature type="domain" description="Ig-like" evidence="1">
    <location>
        <begin position="81"/>
        <end position="168"/>
    </location>
</feature>
<proteinExistence type="predicted"/>
<dbReference type="Pfam" id="PF13927">
    <property type="entry name" value="Ig_3"/>
    <property type="match status" value="1"/>
</dbReference>
<dbReference type="InterPro" id="IPR013783">
    <property type="entry name" value="Ig-like_fold"/>
</dbReference>
<dbReference type="InterPro" id="IPR007110">
    <property type="entry name" value="Ig-like_dom"/>
</dbReference>
<dbReference type="InterPro" id="IPR003598">
    <property type="entry name" value="Ig_sub2"/>
</dbReference>
<dbReference type="KEGG" id="loa:LOAG_12947"/>
<dbReference type="PROSITE" id="PS50835">
    <property type="entry name" value="IG_LIKE"/>
    <property type="match status" value="1"/>
</dbReference>
<sequence length="179" mass="20701">MQNFLRYRKKIRETCVTLRKRKRVTCNTGMRESCQLRILLSPLVLKQLLLLLLLLNSIATIKAWNGWSYNRHQNVDDYHLPSVQITIYPTEENIYEGYDATFNCRARTTDGVTYPKVRWTRYNAPMPNSAYEIDGQLKFTSATASDSGRYICSASFGGRTYDANAQLNVQSCKFLQCEM</sequence>
<dbReference type="EMBL" id="JH712448">
    <property type="protein sequence ID" value="EFO15563.1"/>
    <property type="molecule type" value="Genomic_DNA"/>
</dbReference>
<dbReference type="InParanoid" id="A0A1S0TKV5"/>
<protein>
    <recommendedName>
        <fullName evidence="1">Ig-like domain-containing protein</fullName>
    </recommendedName>
</protein>
<reference evidence="2" key="1">
    <citation type="submission" date="2012-04" db="EMBL/GenBank/DDBJ databases">
        <title>The Genome Sequence of Loa loa.</title>
        <authorList>
            <consortium name="The Broad Institute Genome Sequencing Platform"/>
            <consortium name="Broad Institute Genome Sequencing Center for Infectious Disease"/>
            <person name="Nutman T.B."/>
            <person name="Fink D.L."/>
            <person name="Russ C."/>
            <person name="Young S."/>
            <person name="Zeng Q."/>
            <person name="Gargeya S."/>
            <person name="Alvarado L."/>
            <person name="Berlin A."/>
            <person name="Chapman S.B."/>
            <person name="Chen Z."/>
            <person name="Freedman E."/>
            <person name="Gellesch M."/>
            <person name="Goldberg J."/>
            <person name="Griggs A."/>
            <person name="Gujja S."/>
            <person name="Heilman E.R."/>
            <person name="Heiman D."/>
            <person name="Howarth C."/>
            <person name="Mehta T."/>
            <person name="Neiman D."/>
            <person name="Pearson M."/>
            <person name="Roberts A."/>
            <person name="Saif S."/>
            <person name="Shea T."/>
            <person name="Shenoy N."/>
            <person name="Sisk P."/>
            <person name="Stolte C."/>
            <person name="Sykes S."/>
            <person name="White J."/>
            <person name="Yandava C."/>
            <person name="Haas B."/>
            <person name="Henn M.R."/>
            <person name="Nusbaum C."/>
            <person name="Birren B."/>
        </authorList>
    </citation>
    <scope>NUCLEOTIDE SEQUENCE [LARGE SCALE GENOMIC DNA]</scope>
</reference>
<dbReference type="SMART" id="SM00409">
    <property type="entry name" value="IG"/>
    <property type="match status" value="1"/>
</dbReference>
<dbReference type="OrthoDB" id="5861944at2759"/>
<evidence type="ECO:0000259" key="1">
    <source>
        <dbReference type="PROSITE" id="PS50835"/>
    </source>
</evidence>
<dbReference type="SUPFAM" id="SSF48726">
    <property type="entry name" value="Immunoglobulin"/>
    <property type="match status" value="1"/>
</dbReference>
<dbReference type="InterPro" id="IPR036179">
    <property type="entry name" value="Ig-like_dom_sf"/>
</dbReference>
<dbReference type="GeneID" id="9950415"/>
<dbReference type="AlphaFoldDB" id="A0A1S0TKV5"/>
<organism evidence="2">
    <name type="scientific">Loa loa</name>
    <name type="common">Eye worm</name>
    <name type="synonym">Filaria loa</name>
    <dbReference type="NCBI Taxonomy" id="7209"/>
    <lineage>
        <taxon>Eukaryota</taxon>
        <taxon>Metazoa</taxon>
        <taxon>Ecdysozoa</taxon>
        <taxon>Nematoda</taxon>
        <taxon>Chromadorea</taxon>
        <taxon>Rhabditida</taxon>
        <taxon>Spirurina</taxon>
        <taxon>Spiruromorpha</taxon>
        <taxon>Filarioidea</taxon>
        <taxon>Onchocercidae</taxon>
        <taxon>Loa</taxon>
    </lineage>
</organism>
<dbReference type="InterPro" id="IPR003599">
    <property type="entry name" value="Ig_sub"/>
</dbReference>
<dbReference type="Gene3D" id="2.60.40.10">
    <property type="entry name" value="Immunoglobulins"/>
    <property type="match status" value="1"/>
</dbReference>
<accession>A0A1S0TKV5</accession>
<name>A0A1S0TKV5_LOALO</name>
<dbReference type="CTD" id="9950415"/>
<dbReference type="RefSeq" id="XP_003148506.1">
    <property type="nucleotide sequence ID" value="XM_003148458.1"/>
</dbReference>
<gene>
    <name evidence="2" type="ORF">LOAG_12947</name>
</gene>
<evidence type="ECO:0000313" key="2">
    <source>
        <dbReference type="EMBL" id="EFO15563.1"/>
    </source>
</evidence>
<dbReference type="SMART" id="SM00408">
    <property type="entry name" value="IGc2"/>
    <property type="match status" value="1"/>
</dbReference>